<evidence type="ECO:0000313" key="1">
    <source>
        <dbReference type="EMBL" id="KAF2565001.1"/>
    </source>
</evidence>
<proteinExistence type="predicted"/>
<name>A0A8S9I5J9_BRACR</name>
<protein>
    <submittedName>
        <fullName evidence="1">Uncharacterized protein</fullName>
    </submittedName>
</protein>
<sequence length="84" mass="9706">MKGYLRTPFEDQAERSSRVNQEIELLVHVFPRVRVPVMETKHVENNALEFLSAESETDARSLHSDRAWLERYVATERDGCSVAT</sequence>
<reference evidence="1" key="1">
    <citation type="submission" date="2019-12" db="EMBL/GenBank/DDBJ databases">
        <title>Genome sequencing and annotation of Brassica cretica.</title>
        <authorList>
            <person name="Studholme D.J."/>
            <person name="Sarris P.F."/>
        </authorList>
    </citation>
    <scope>NUCLEOTIDE SEQUENCE</scope>
    <source>
        <strain evidence="1">PFS-102/07</strain>
        <tissue evidence="1">Leaf</tissue>
    </source>
</reference>
<dbReference type="EMBL" id="QGKY02001250">
    <property type="protein sequence ID" value="KAF2565001.1"/>
    <property type="molecule type" value="Genomic_DNA"/>
</dbReference>
<accession>A0A8S9I5J9</accession>
<organism evidence="1">
    <name type="scientific">Brassica cretica</name>
    <name type="common">Mustard</name>
    <dbReference type="NCBI Taxonomy" id="69181"/>
    <lineage>
        <taxon>Eukaryota</taxon>
        <taxon>Viridiplantae</taxon>
        <taxon>Streptophyta</taxon>
        <taxon>Embryophyta</taxon>
        <taxon>Tracheophyta</taxon>
        <taxon>Spermatophyta</taxon>
        <taxon>Magnoliopsida</taxon>
        <taxon>eudicotyledons</taxon>
        <taxon>Gunneridae</taxon>
        <taxon>Pentapetalae</taxon>
        <taxon>rosids</taxon>
        <taxon>malvids</taxon>
        <taxon>Brassicales</taxon>
        <taxon>Brassicaceae</taxon>
        <taxon>Brassiceae</taxon>
        <taxon>Brassica</taxon>
    </lineage>
</organism>
<dbReference type="AlphaFoldDB" id="A0A8S9I5J9"/>
<comment type="caution">
    <text evidence="1">The sequence shown here is derived from an EMBL/GenBank/DDBJ whole genome shotgun (WGS) entry which is preliminary data.</text>
</comment>
<gene>
    <name evidence="1" type="ORF">F2Q70_00015047</name>
</gene>